<evidence type="ECO:0000256" key="8">
    <source>
        <dbReference type="SAM" id="MobiDB-lite"/>
    </source>
</evidence>
<dbReference type="Pfam" id="PF00978">
    <property type="entry name" value="RdRP_2"/>
    <property type="match status" value="1"/>
</dbReference>
<evidence type="ECO:0000256" key="5">
    <source>
        <dbReference type="ARBA" id="ARBA00022801"/>
    </source>
</evidence>
<dbReference type="GO" id="GO:0003968">
    <property type="term" value="F:RNA-directed RNA polymerase activity"/>
    <property type="evidence" value="ECO:0007669"/>
    <property type="project" value="UniProtKB-KW"/>
</dbReference>
<dbReference type="GO" id="GO:0016556">
    <property type="term" value="P:mRNA modification"/>
    <property type="evidence" value="ECO:0007669"/>
    <property type="project" value="InterPro"/>
</dbReference>
<evidence type="ECO:0000313" key="10">
    <source>
        <dbReference type="EMBL" id="BFM51653.1"/>
    </source>
</evidence>
<reference evidence="10" key="1">
    <citation type="submission" date="2024-05" db="EMBL/GenBank/DDBJ databases">
        <title>New lineages of RNA viruses from clinical isolates of Rhizopus microsporus revealed by fragmented and primer-ligated dsRNA sequencing (FLDS) analysis.</title>
        <authorList>
            <person name="Sadiyah W."/>
            <person name="Zhao Y."/>
            <person name="Chiba Y."/>
            <person name="Kondo H."/>
            <person name="Suzuki N."/>
            <person name="Ban S."/>
            <person name="Yaguchi T."/>
            <person name="Urayama S."/>
            <person name="Hagiwara D."/>
        </authorList>
    </citation>
    <scope>NUCLEOTIDE SEQUENCE</scope>
    <source>
        <strain evidence="10">RmEV3-IFM52934</strain>
    </source>
</reference>
<comment type="catalytic activity">
    <reaction evidence="7">
        <text>ATP + H2O = ADP + phosphate + H(+)</text>
        <dbReference type="Rhea" id="RHEA:13065"/>
        <dbReference type="ChEBI" id="CHEBI:15377"/>
        <dbReference type="ChEBI" id="CHEBI:15378"/>
        <dbReference type="ChEBI" id="CHEBI:30616"/>
        <dbReference type="ChEBI" id="CHEBI:43474"/>
        <dbReference type="ChEBI" id="CHEBI:456216"/>
        <dbReference type="EC" id="3.6.4.13"/>
    </reaction>
</comment>
<dbReference type="InterPro" id="IPR027351">
    <property type="entry name" value="(+)RNA_virus_helicase_core_dom"/>
</dbReference>
<dbReference type="InterPro" id="IPR001788">
    <property type="entry name" value="RNA-dep_RNA_pol_alsuvir"/>
</dbReference>
<dbReference type="InterPro" id="IPR002588">
    <property type="entry name" value="Alphavirus-like_MT_dom"/>
</dbReference>
<name>A0AAT9H7X2_9VIRU</name>
<dbReference type="SUPFAM" id="SSF52540">
    <property type="entry name" value="P-loop containing nucleoside triphosphate hydrolases"/>
    <property type="match status" value="2"/>
</dbReference>
<sequence>MYQTKVHDTSWSRDTLGAHVDKNYVTPKKPIPTNIYKRINVQKELRRLRKDIGGIRRGATCITKLITKESEIVDHFLAGAIPIKQVVRPMHANVGSNPVSAENRRRELNVQLRYLLIQSQIKNLGLQAEYRTNGWNFFLSSKRSSTHALKMAFWFLRDGHKPKEKNYLRRKYMAGFEVIYCTVKQGTGGGQLLRVGLAQGHCKVGQCACGAVNHLPNTFDRFALCGYCGIPFSFEDDQNEFGNHFEEFHAFNLAMLAWISGMTLEELLAIKGGVTKEQLESQLMLGLSTHMQNKSNLTGIVLERDEAVTKAMLKKNTPQVMKIDGAVSDEVYKDLQSLFPEYTIVPTPAEINPHAFHSATRKLLEDRWINRLGVGHLIVDVGGSPARHLKRERWNVHTCFPLLSPLDEHRWVKAKMLMENHATKQLNHNYKNGPPKQFHLIEKDFSRMVCHKKSEQCFITDTERPTKLLFIDSLYDIKPAELLQIFCSHRADLGLACLTLPRETWIQTHGTLMHNEGKWTIKGDLLHMTMSDSSETYVNNIKNVREIITRGMIVSPEITLSIRVDGYVGDHICLEIAAMETKNAVNRNLLRTVWFTSNEESRYFKIPVVNPDAVKIPGRNVLTTQIVKLNARFLDQCLMRLLGNEEALYDGSLIKYAKTQASAVINSSSGQRRRYNISAAGVLDHVCVAGYLYHWHLSKMEPMISTKKEDHKFTILKAVKKVLLSTVGSLAEHMGVKETLEELLSRVDSAFKKVQEIDDSAIMNILTIDEWVGGAASGTRTKTPIKVRCAKSIDKSFLRARPKMMVKSCNIYERAAATNEDRAIGVFFEEPEQPADLRDIKNLKEKVYPNCESAQVEPKTTQTRPIKSPSIDIHEEVWEPASPSLPAWHASVEHEIIDEQVPKAHTPASIRDVEFSIENEKEPATTNPLQEQDDEFHEITRSAKSESLKSEIVSIPSLRPIETANPFEVLSQEECSITSDEARRIVNEPSNLFEASLKILGPERVEKRQKVAFRERDLNLARFEQTEIKEQMPGTIESGKTVHHVSNASTAEDDMKEDVHDKEEEDTEPLQIPQEGLLNADFHQAGRYAIKRYEILDVTDVGGDGLCGWHCLSVALSLGSEHWLFLQQCTGKRDWYSMEDLLGYAGTIEANLAVAAGGTIHVVVYDTSRDVPLIVHGTEVLGPDSQHWLVGTARVLEVEDLRPVVPITSSRNLDVKSMVSQIKQSAEVHKKSVGDVDWIVGPTGRGKTNKVLNELKESDVLCFPTTLAAEAAFNRANDPNSYICRAGGRTQGCGSRRLTTWASLRELLRHKEIQPFATIYIDECHTNDSDMYGVMLNTTQEITLLSATPTNAQLYFNPPHKVTFSKKTSGRTATIYASRARAKEELKPGELLLSRKDLEDGTITWDDVINSNKNIRSTTIISNSVTIPNLDCIQDVGERLYFRIRDVKAPRTLTQMWNVMTRQATAAELIQVAGRVGRVKEGKCILPQSCINECVIDDLSAIKLASEGIIIPATWNRLKTFLDMDLSKLARDEEEWEEKAAEMRELQEKIMKAPWITLSHKIKNFDNLFLYFCHNLQNLRLRAIEASKCQFEKNLLLGNVPRRAEGLFDPPAPGSKLGTVKLHEMLEFLAGEIIGDLEDMNPHTTETLRAENIGDLIYFRGNYNFTIKPGDVIMIKPTRGNKELTLVTDSGKDEVAHWVRTSWNPDKTVSRVTIHRQSLGWVRHVHAAISELICDLTVHVDSKVIGPPGAGKTTKFLIPRYEEDEDAVILHPLAQGVVDLCDKNIARVYTVHTGLQYPHLIAGKNVHVDEASLIPWYIVPLLKGLGAREIHLYGDLAQIPADRMYQENCYQKVPVALELEADNVDVLYTSWRCSQSQLDFCGIRALGKGTTHLTKFWYDDERQLHEFLKTNANTAIYVYTRAQQRRLAAHGIESLRAHKNQGREFDRVILLQPDSPTKIGFDDAYLRSAATRAKQELIVIWKKSVRPSDVDMKIPDEYAGGGKKPRSALHFWLTSMVGSTAYMALLMISMRFGIKVAKWSDEKISYYLNMAKFKLELYYERVNDSWYTWFKQEMDDGPVRIPTVKELMNKSIQINNAGMIFPGDNFGPLDADTMNKIIARKYPAVAKWISPNLELESWSQNEVIYRSRGVSIHIKRHPDDDDLALVFTDSALVNAILRRLGTPSEIKSSNQTEVEVIEPHIPPEKGKYIQELSDRTWTKIRTCAMASEMDHLEEDELDILNKYIQNGLLGPKRTNEKARWILKYGRIVAFGTNQKEMAYATYSRQDSLMVDVYAISEHRDSGSLGCWLKGKAFKGGMSFDIGEITTVWNKLLELFKRKLIPWKVLIQQLWNAIFHPKGKGDTDLSEFSVLKGKNFQFHYQYLIEGDKLQMLSYIKRLRKTGNRLWKIELEGEIFYVLTVLQPHSNIVNLLVYSTNSRVGTAERCYELLKKATIENDNLHPISQIAYSGYKGGRGVINTTTYEPRYEQLKLERPVAGTNSVMPRWVQTDLTEEQIQENLNNQGEFLKKLELMEALKETEVADMRPISIPKEFSQDKPNLHEFERPLPPVQSCSTTVKPPLIMDATSVEAMEFYEGDHSMTEMNMTLPERGKIIFKERDTVTKLRNIVINGPAPVDSRPVLYNKYNSVFQAVSTRLNKDFHIRTNFPNPTAQADLVIETYFDKEKYYAAIEGDSITITDDDIRLWVAKHPGNSGLEKELEQYFDEAMTVKKIDEFNVHTKMETLTKSESATYEEQVARLIVWHPKTFAAIFGEFFNKLKKRMKECLDEPFVYADGLTPIELDSHLTNVPPDCVVYETDMSKQDAHTDKQITKAFSEFCIKLGADPRVMKIWEKSDVRFKIRSLTTTGEEPVMRKTGEAPTAFGNYFTNLLAHAWWVKIHRGRIYKYFGLGDDTLILMKNPTMLDELITRMRTDYNQEAKTNVNEKVGIFCCFLVYNNGDGWYLQPDWKRLHSRFRGPPNSNILYKEVFDSRCQSYLYLLGENEWTSYVASVKNWTLDNWYVGNGELAAEAGAIRYNVSPEEIKALCEDTCSLMLHPKLQKYTKEYLGYKSKM</sequence>
<dbReference type="SUPFAM" id="SSF56672">
    <property type="entry name" value="DNA/RNA polymerases"/>
    <property type="match status" value="1"/>
</dbReference>
<keyword evidence="4" id="KW-0547">Nucleotide-binding</keyword>
<dbReference type="Gene3D" id="3.40.50.300">
    <property type="entry name" value="P-loop containing nucleotide triphosphate hydrolases"/>
    <property type="match status" value="3"/>
</dbReference>
<dbReference type="GO" id="GO:0005524">
    <property type="term" value="F:ATP binding"/>
    <property type="evidence" value="ECO:0007669"/>
    <property type="project" value="UniProtKB-KW"/>
</dbReference>
<evidence type="ECO:0000256" key="3">
    <source>
        <dbReference type="ARBA" id="ARBA00022695"/>
    </source>
</evidence>
<dbReference type="Pfam" id="PF01443">
    <property type="entry name" value="Viral_helicase1"/>
    <property type="match status" value="1"/>
</dbReference>
<evidence type="ECO:0000256" key="1">
    <source>
        <dbReference type="ARBA" id="ARBA00022484"/>
    </source>
</evidence>
<feature type="domain" description="Alphavirus-like MT" evidence="9">
    <location>
        <begin position="345"/>
        <end position="548"/>
    </location>
</feature>
<keyword evidence="3" id="KW-0548">Nucleotidyltransferase</keyword>
<evidence type="ECO:0000259" key="9">
    <source>
        <dbReference type="PROSITE" id="PS51743"/>
    </source>
</evidence>
<organism evidence="10">
    <name type="scientific">Rhizopus microsporus endornavirus 3</name>
    <dbReference type="NCBI Taxonomy" id="3156527"/>
    <lineage>
        <taxon>Viruses</taxon>
        <taxon>Riboviria</taxon>
        <taxon>Orthornavirae</taxon>
        <taxon>Kitrinoviricota</taxon>
        <taxon>Alsuviricetes</taxon>
        <taxon>Martellivirales</taxon>
        <taxon>Endornaviridae</taxon>
    </lineage>
</organism>
<keyword evidence="6" id="KW-0067">ATP-binding</keyword>
<protein>
    <submittedName>
        <fullName evidence="10">Polyprotein</fullName>
    </submittedName>
</protein>
<proteinExistence type="predicted"/>
<keyword evidence="1" id="KW-0696">RNA-directed RNA polymerase</keyword>
<evidence type="ECO:0000256" key="2">
    <source>
        <dbReference type="ARBA" id="ARBA00022679"/>
    </source>
</evidence>
<evidence type="ECO:0000256" key="6">
    <source>
        <dbReference type="ARBA" id="ARBA00022840"/>
    </source>
</evidence>
<accession>A0AAT9H7X2</accession>
<keyword evidence="2" id="KW-0808">Transferase</keyword>
<dbReference type="GO" id="GO:0016787">
    <property type="term" value="F:hydrolase activity"/>
    <property type="evidence" value="ECO:0007669"/>
    <property type="project" value="UniProtKB-KW"/>
</dbReference>
<dbReference type="InterPro" id="IPR043502">
    <property type="entry name" value="DNA/RNA_pol_sf"/>
</dbReference>
<dbReference type="GO" id="GO:0008174">
    <property type="term" value="F:mRNA methyltransferase activity"/>
    <property type="evidence" value="ECO:0007669"/>
    <property type="project" value="UniProtKB-UniRule"/>
</dbReference>
<keyword evidence="5" id="KW-0378">Hydrolase</keyword>
<dbReference type="InterPro" id="IPR027417">
    <property type="entry name" value="P-loop_NTPase"/>
</dbReference>
<evidence type="ECO:0000256" key="7">
    <source>
        <dbReference type="ARBA" id="ARBA00047984"/>
    </source>
</evidence>
<dbReference type="GO" id="GO:0003724">
    <property type="term" value="F:RNA helicase activity"/>
    <property type="evidence" value="ECO:0007669"/>
    <property type="project" value="UniProtKB-EC"/>
</dbReference>
<dbReference type="GO" id="GO:0006396">
    <property type="term" value="P:RNA processing"/>
    <property type="evidence" value="ECO:0007669"/>
    <property type="project" value="InterPro"/>
</dbReference>
<dbReference type="GO" id="GO:0003723">
    <property type="term" value="F:RNA binding"/>
    <property type="evidence" value="ECO:0007669"/>
    <property type="project" value="InterPro"/>
</dbReference>
<dbReference type="EMBL" id="LC818061">
    <property type="protein sequence ID" value="BFM51653.1"/>
    <property type="molecule type" value="Genomic_RNA"/>
</dbReference>
<feature type="region of interest" description="Disordered" evidence="8">
    <location>
        <begin position="1036"/>
        <end position="1064"/>
    </location>
</feature>
<dbReference type="GO" id="GO:0006351">
    <property type="term" value="P:DNA-templated transcription"/>
    <property type="evidence" value="ECO:0007669"/>
    <property type="project" value="InterPro"/>
</dbReference>
<dbReference type="PROSITE" id="PS51743">
    <property type="entry name" value="ALPHAVIRUS_MT"/>
    <property type="match status" value="1"/>
</dbReference>
<dbReference type="Pfam" id="PF01660">
    <property type="entry name" value="Vmethyltransf"/>
    <property type="match status" value="1"/>
</dbReference>
<evidence type="ECO:0000256" key="4">
    <source>
        <dbReference type="ARBA" id="ARBA00022741"/>
    </source>
</evidence>